<geneLocation type="mitochondrion" evidence="4"/>
<name>G9FIP7_9EUKA</name>
<dbReference type="Gene3D" id="3.30.1140.32">
    <property type="entry name" value="Ribosomal protein S3, C-terminal domain"/>
    <property type="match status" value="1"/>
</dbReference>
<dbReference type="SUPFAM" id="SSF54814">
    <property type="entry name" value="Prokaryotic type KH domain (KH-domain type II)"/>
    <property type="match status" value="1"/>
</dbReference>
<comment type="similarity">
    <text evidence="1">Belongs to the universal ribosomal protein uS3 family.</text>
</comment>
<keyword evidence="2 4" id="KW-0689">Ribosomal protein</keyword>
<evidence type="ECO:0000256" key="2">
    <source>
        <dbReference type="ARBA" id="ARBA00022980"/>
    </source>
</evidence>
<dbReference type="GO" id="GO:0003723">
    <property type="term" value="F:RNA binding"/>
    <property type="evidence" value="ECO:0007669"/>
    <property type="project" value="InterPro"/>
</dbReference>
<sequence>MAQKTNAISLRISNKTVWNSIWSEDNKTYYHYFFKGLEVKKYIKIISNHLGIKVNETLTKPQNESININIKRVSRTLKKDNAYNKAFRSLSFFKQFTLNIQQQTNKVLRYKSKLSLWESKILFSYIPAQFFSDFIALQIKFSSKHRNEAFKFGVQAGIQSMLSYYYNNRSKNFVSGIKVVCKGKWAKTGTGRTQKIILNLGRLNNQAFSSFIDSYISTVVTKFGVCSIKVLISYNKFERRF</sequence>
<dbReference type="GO" id="GO:1990904">
    <property type="term" value="C:ribonucleoprotein complex"/>
    <property type="evidence" value="ECO:0007669"/>
    <property type="project" value="UniProtKB-KW"/>
</dbReference>
<reference evidence="4" key="1">
    <citation type="journal article" date="2014" name="Mol. Phylogenet. Evol.">
        <title>Massive difference in synonymous substitution rates among mitochondrial, plastid, and nuclear genes of Phaeocystis algae.</title>
        <authorList>
            <person name="Smith D.R."/>
            <person name="Arrigo K.R."/>
            <person name="Alderkamp A.C."/>
            <person name="Allen A.E."/>
        </authorList>
    </citation>
    <scope>NUCLEOTIDE SEQUENCE</scope>
    <source>
        <strain evidence="4">CCMP1374</strain>
    </source>
</reference>
<dbReference type="SUPFAM" id="SSF54821">
    <property type="entry name" value="Ribosomal protein S3 C-terminal domain"/>
    <property type="match status" value="1"/>
</dbReference>
<evidence type="ECO:0000313" key="4">
    <source>
        <dbReference type="EMBL" id="AEK79993.1"/>
    </source>
</evidence>
<accession>G9FIP7</accession>
<protein>
    <submittedName>
        <fullName evidence="4">Ribosomal protein S3</fullName>
    </submittedName>
</protein>
<dbReference type="EMBL" id="JN131834">
    <property type="protein sequence ID" value="AEK79993.1"/>
    <property type="molecule type" value="Genomic_DNA"/>
</dbReference>
<keyword evidence="3" id="KW-0687">Ribonucleoprotein</keyword>
<dbReference type="AlphaFoldDB" id="G9FIP7"/>
<gene>
    <name evidence="4" type="primary">rps3</name>
</gene>
<organism evidence="4">
    <name type="scientific">Phaeocystis antarctica</name>
    <dbReference type="NCBI Taxonomy" id="33657"/>
    <lineage>
        <taxon>Eukaryota</taxon>
        <taxon>Haptista</taxon>
        <taxon>Haptophyta</taxon>
        <taxon>Prymnesiophyceae</taxon>
        <taxon>Phaeocystales</taxon>
        <taxon>Phaeocystaceae</taxon>
        <taxon>Phaeocystis</taxon>
    </lineage>
</organism>
<proteinExistence type="inferred from homology"/>
<dbReference type="InterPro" id="IPR036419">
    <property type="entry name" value="Ribosomal_S3_C_sf"/>
</dbReference>
<evidence type="ECO:0000256" key="3">
    <source>
        <dbReference type="ARBA" id="ARBA00023274"/>
    </source>
</evidence>
<dbReference type="GO" id="GO:0005840">
    <property type="term" value="C:ribosome"/>
    <property type="evidence" value="ECO:0007669"/>
    <property type="project" value="UniProtKB-KW"/>
</dbReference>
<keyword evidence="4" id="KW-0496">Mitochondrion</keyword>
<evidence type="ECO:0000256" key="1">
    <source>
        <dbReference type="ARBA" id="ARBA00010761"/>
    </source>
</evidence>
<dbReference type="InterPro" id="IPR009019">
    <property type="entry name" value="KH_sf_prok-type"/>
</dbReference>